<dbReference type="PANTHER" id="PTHR44520:SF2">
    <property type="entry name" value="RESPONSE REGULATOR RCP1"/>
    <property type="match status" value="1"/>
</dbReference>
<dbReference type="EMBL" id="CP051682">
    <property type="protein sequence ID" value="QJD94538.1"/>
    <property type="molecule type" value="Genomic_DNA"/>
</dbReference>
<evidence type="ECO:0000259" key="2">
    <source>
        <dbReference type="PROSITE" id="PS50110"/>
    </source>
</evidence>
<dbReference type="SUPFAM" id="SSF52172">
    <property type="entry name" value="CheY-like"/>
    <property type="match status" value="1"/>
</dbReference>
<sequence length="140" mass="15580">MVAPDILYIEDNDDFINVVERAIVQIDNKTILKSIDDGNQALQTLNKLAESKTIPKLILLDLNLPGLSGLDILKRVKETQPLRYVPVVIFSTSDNPADVRTSLEFGANAYVTKPLGYLNLVKCLSSIHEFWLNTTSTYSA</sequence>
<dbReference type="CDD" id="cd17557">
    <property type="entry name" value="REC_Rcp-like"/>
    <property type="match status" value="1"/>
</dbReference>
<feature type="modified residue" description="4-aspartylphosphate" evidence="1">
    <location>
        <position position="61"/>
    </location>
</feature>
<feature type="domain" description="Response regulatory" evidence="2">
    <location>
        <begin position="5"/>
        <end position="128"/>
    </location>
</feature>
<evidence type="ECO:0000313" key="4">
    <source>
        <dbReference type="Proteomes" id="UP000503278"/>
    </source>
</evidence>
<dbReference type="GO" id="GO:0000160">
    <property type="term" value="P:phosphorelay signal transduction system"/>
    <property type="evidence" value="ECO:0007669"/>
    <property type="project" value="InterPro"/>
</dbReference>
<dbReference type="Proteomes" id="UP000503278">
    <property type="component" value="Chromosome"/>
</dbReference>
<dbReference type="KEGG" id="mrob:HH214_00945"/>
<dbReference type="Pfam" id="PF00072">
    <property type="entry name" value="Response_reg"/>
    <property type="match status" value="1"/>
</dbReference>
<keyword evidence="1" id="KW-0597">Phosphoprotein</keyword>
<dbReference type="InterPro" id="IPR001789">
    <property type="entry name" value="Sig_transdc_resp-reg_receiver"/>
</dbReference>
<dbReference type="RefSeq" id="WP_169605556.1">
    <property type="nucleotide sequence ID" value="NZ_CP051682.1"/>
</dbReference>
<dbReference type="Gene3D" id="3.40.50.2300">
    <property type="match status" value="1"/>
</dbReference>
<name>A0A7L5DWB7_9SPHI</name>
<proteinExistence type="predicted"/>
<dbReference type="PROSITE" id="PS50110">
    <property type="entry name" value="RESPONSE_REGULATORY"/>
    <property type="match status" value="1"/>
</dbReference>
<dbReference type="SMART" id="SM00448">
    <property type="entry name" value="REC"/>
    <property type="match status" value="1"/>
</dbReference>
<protein>
    <submittedName>
        <fullName evidence="3">Response regulator</fullName>
    </submittedName>
</protein>
<dbReference type="InterPro" id="IPR011006">
    <property type="entry name" value="CheY-like_superfamily"/>
</dbReference>
<dbReference type="InterPro" id="IPR052893">
    <property type="entry name" value="TCS_response_regulator"/>
</dbReference>
<dbReference type="PANTHER" id="PTHR44520">
    <property type="entry name" value="RESPONSE REGULATOR RCP1-RELATED"/>
    <property type="match status" value="1"/>
</dbReference>
<dbReference type="AlphaFoldDB" id="A0A7L5DWB7"/>
<organism evidence="3 4">
    <name type="scientific">Mucilaginibacter robiniae</name>
    <dbReference type="NCBI Taxonomy" id="2728022"/>
    <lineage>
        <taxon>Bacteria</taxon>
        <taxon>Pseudomonadati</taxon>
        <taxon>Bacteroidota</taxon>
        <taxon>Sphingobacteriia</taxon>
        <taxon>Sphingobacteriales</taxon>
        <taxon>Sphingobacteriaceae</taxon>
        <taxon>Mucilaginibacter</taxon>
    </lineage>
</organism>
<keyword evidence="4" id="KW-1185">Reference proteome</keyword>
<reference evidence="3 4" key="1">
    <citation type="submission" date="2020-04" db="EMBL/GenBank/DDBJ databases">
        <title>Genome sequencing of novel species.</title>
        <authorList>
            <person name="Heo J."/>
            <person name="Kim S.-J."/>
            <person name="Kim J.-S."/>
            <person name="Hong S.-B."/>
            <person name="Kwon S.-W."/>
        </authorList>
    </citation>
    <scope>NUCLEOTIDE SEQUENCE [LARGE SCALE GENOMIC DNA]</scope>
    <source>
        <strain evidence="3 4">F39-2</strain>
    </source>
</reference>
<evidence type="ECO:0000256" key="1">
    <source>
        <dbReference type="PROSITE-ProRule" id="PRU00169"/>
    </source>
</evidence>
<accession>A0A7L5DWB7</accession>
<gene>
    <name evidence="3" type="ORF">HH214_00945</name>
</gene>
<evidence type="ECO:0000313" key="3">
    <source>
        <dbReference type="EMBL" id="QJD94538.1"/>
    </source>
</evidence>